<dbReference type="Pfam" id="PF03765">
    <property type="entry name" value="CRAL_TRIO_N"/>
    <property type="match status" value="1"/>
</dbReference>
<keyword evidence="2" id="KW-0813">Transport</keyword>
<dbReference type="SMART" id="SM01100">
    <property type="entry name" value="CRAL_TRIO_N"/>
    <property type="match status" value="1"/>
</dbReference>
<dbReference type="InterPro" id="IPR036865">
    <property type="entry name" value="CRAL-TRIO_dom_sf"/>
</dbReference>
<evidence type="ECO:0000313" key="6">
    <source>
        <dbReference type="Proteomes" id="UP000636800"/>
    </source>
</evidence>
<dbReference type="PANTHER" id="PTHR45932">
    <property type="entry name" value="PATELLIN-1"/>
    <property type="match status" value="1"/>
</dbReference>
<dbReference type="SUPFAM" id="SSF52087">
    <property type="entry name" value="CRAL/TRIO domain"/>
    <property type="match status" value="1"/>
</dbReference>
<dbReference type="GO" id="GO:0016020">
    <property type="term" value="C:membrane"/>
    <property type="evidence" value="ECO:0007669"/>
    <property type="project" value="UniProtKB-SubCell"/>
</dbReference>
<reference evidence="5 6" key="1">
    <citation type="journal article" date="2020" name="Nat. Food">
        <title>A phased Vanilla planifolia genome enables genetic improvement of flavour and production.</title>
        <authorList>
            <person name="Hasing T."/>
            <person name="Tang H."/>
            <person name="Brym M."/>
            <person name="Khazi F."/>
            <person name="Huang T."/>
            <person name="Chambers A.H."/>
        </authorList>
    </citation>
    <scope>NUCLEOTIDE SEQUENCE [LARGE SCALE GENOMIC DNA]</scope>
    <source>
        <tissue evidence="5">Leaf</tissue>
    </source>
</reference>
<dbReference type="SUPFAM" id="SSF46938">
    <property type="entry name" value="CRAL/TRIO N-terminal domain"/>
    <property type="match status" value="1"/>
</dbReference>
<dbReference type="InterPro" id="IPR036273">
    <property type="entry name" value="CRAL/TRIO_N_dom_sf"/>
</dbReference>
<dbReference type="CDD" id="cd00170">
    <property type="entry name" value="SEC14"/>
    <property type="match status" value="1"/>
</dbReference>
<evidence type="ECO:0000313" key="5">
    <source>
        <dbReference type="EMBL" id="KAG0460552.1"/>
    </source>
</evidence>
<dbReference type="AlphaFoldDB" id="A0A835UG97"/>
<dbReference type="SMART" id="SM00516">
    <property type="entry name" value="SEC14"/>
    <property type="match status" value="1"/>
</dbReference>
<dbReference type="Gene3D" id="3.40.525.10">
    <property type="entry name" value="CRAL-TRIO lipid binding domain"/>
    <property type="match status" value="1"/>
</dbReference>
<dbReference type="PROSITE" id="PS50191">
    <property type="entry name" value="CRAL_TRIO"/>
    <property type="match status" value="1"/>
</dbReference>
<dbReference type="PANTHER" id="PTHR45932:SF2">
    <property type="entry name" value="PATELLIN-4"/>
    <property type="match status" value="1"/>
</dbReference>
<dbReference type="InterPro" id="IPR056794">
    <property type="entry name" value="PATL1-6_C_GOLD"/>
</dbReference>
<feature type="domain" description="CRAL-TRIO" evidence="4">
    <location>
        <begin position="109"/>
        <end position="270"/>
    </location>
</feature>
<dbReference type="Pfam" id="PF25099">
    <property type="entry name" value="GOLD_PATL1_C"/>
    <property type="match status" value="1"/>
</dbReference>
<evidence type="ECO:0000256" key="1">
    <source>
        <dbReference type="ARBA" id="ARBA00004370"/>
    </source>
</evidence>
<keyword evidence="3" id="KW-0472">Membrane</keyword>
<name>A0A835UG97_VANPL</name>
<evidence type="ECO:0000256" key="3">
    <source>
        <dbReference type="ARBA" id="ARBA00023136"/>
    </source>
</evidence>
<evidence type="ECO:0000259" key="4">
    <source>
        <dbReference type="PROSITE" id="PS50191"/>
    </source>
</evidence>
<sequence>MALEDLKPSEKNALFDLRLKLQNFLTSDPTSSNLSSLWGVPLLHSQSNPCLDTVLLKFLRARDFNADESLRMLQRRLRWREEYGVDGILEQESDSDSDLDFCGTTYMCGFDREGHPVCYNVFRSFRQSGLCRKTLGTKGSCERFLRWRVRFMEKGIQEFLSFEPGKASAMLQVIDLKDSLGSSMKEVRSAMERMIKLFQDNYPEFVVKNIFVNVSFRYYTYHALFSPLLTPRTKSKFVFVRPSKVTETLLKYINLENIPNTYGGFKRENDEEFSAENGKASEASLKGGSIAIVEIAITEPRVTLVWDITVVGWEVMYKEEFKPDDEFSYNILIQEERKLEQSMRNSFYFNETGKLALTIENKTFKKKRIFYRSKTKPTIPSYNLL</sequence>
<evidence type="ECO:0000256" key="2">
    <source>
        <dbReference type="ARBA" id="ARBA00022448"/>
    </source>
</evidence>
<dbReference type="Proteomes" id="UP000636800">
    <property type="component" value="Chromosome 11"/>
</dbReference>
<dbReference type="EMBL" id="JADCNL010000011">
    <property type="protein sequence ID" value="KAG0460552.1"/>
    <property type="molecule type" value="Genomic_DNA"/>
</dbReference>
<dbReference type="GO" id="GO:0008289">
    <property type="term" value="F:lipid binding"/>
    <property type="evidence" value="ECO:0007669"/>
    <property type="project" value="InterPro"/>
</dbReference>
<organism evidence="5 6">
    <name type="scientific">Vanilla planifolia</name>
    <name type="common">Vanilla</name>
    <dbReference type="NCBI Taxonomy" id="51239"/>
    <lineage>
        <taxon>Eukaryota</taxon>
        <taxon>Viridiplantae</taxon>
        <taxon>Streptophyta</taxon>
        <taxon>Embryophyta</taxon>
        <taxon>Tracheophyta</taxon>
        <taxon>Spermatophyta</taxon>
        <taxon>Magnoliopsida</taxon>
        <taxon>Liliopsida</taxon>
        <taxon>Asparagales</taxon>
        <taxon>Orchidaceae</taxon>
        <taxon>Vanilloideae</taxon>
        <taxon>Vanilleae</taxon>
        <taxon>Vanilla</taxon>
    </lineage>
</organism>
<dbReference type="InterPro" id="IPR044834">
    <property type="entry name" value="PATL"/>
</dbReference>
<dbReference type="InterPro" id="IPR011074">
    <property type="entry name" value="CRAL/TRIO_N_dom"/>
</dbReference>
<dbReference type="Pfam" id="PF00650">
    <property type="entry name" value="CRAL_TRIO"/>
    <property type="match status" value="1"/>
</dbReference>
<protein>
    <recommendedName>
        <fullName evidence="4">CRAL-TRIO domain-containing protein</fullName>
    </recommendedName>
</protein>
<dbReference type="OrthoDB" id="1925485at2759"/>
<gene>
    <name evidence="5" type="ORF">HPP92_020849</name>
</gene>
<proteinExistence type="predicted"/>
<dbReference type="InterPro" id="IPR001251">
    <property type="entry name" value="CRAL-TRIO_dom"/>
</dbReference>
<comment type="caution">
    <text evidence="5">The sequence shown here is derived from an EMBL/GenBank/DDBJ whole genome shotgun (WGS) entry which is preliminary data.</text>
</comment>
<keyword evidence="6" id="KW-1185">Reference proteome</keyword>
<comment type="subcellular location">
    <subcellularLocation>
        <location evidence="1">Membrane</location>
    </subcellularLocation>
</comment>
<accession>A0A835UG97</accession>